<gene>
    <name evidence="2" type="ORF">B296_00056976</name>
</gene>
<dbReference type="EMBL" id="AMZH03027781">
    <property type="protein sequence ID" value="RRT33996.1"/>
    <property type="molecule type" value="Genomic_DNA"/>
</dbReference>
<reference evidence="2 3" key="1">
    <citation type="journal article" date="2014" name="Agronomy (Basel)">
        <title>A Draft Genome Sequence for Ensete ventricosum, the Drought-Tolerant Tree Against Hunger.</title>
        <authorList>
            <person name="Harrison J."/>
            <person name="Moore K.A."/>
            <person name="Paszkiewicz K."/>
            <person name="Jones T."/>
            <person name="Grant M."/>
            <person name="Ambacheew D."/>
            <person name="Muzemil S."/>
            <person name="Studholme D.J."/>
        </authorList>
    </citation>
    <scope>NUCLEOTIDE SEQUENCE [LARGE SCALE GENOMIC DNA]</scope>
</reference>
<comment type="caution">
    <text evidence="2">The sequence shown here is derived from an EMBL/GenBank/DDBJ whole genome shotgun (WGS) entry which is preliminary data.</text>
</comment>
<accession>A0A426X3G0</accession>
<evidence type="ECO:0000313" key="3">
    <source>
        <dbReference type="Proteomes" id="UP000287651"/>
    </source>
</evidence>
<organism evidence="2 3">
    <name type="scientific">Ensete ventricosum</name>
    <name type="common">Abyssinian banana</name>
    <name type="synonym">Musa ensete</name>
    <dbReference type="NCBI Taxonomy" id="4639"/>
    <lineage>
        <taxon>Eukaryota</taxon>
        <taxon>Viridiplantae</taxon>
        <taxon>Streptophyta</taxon>
        <taxon>Embryophyta</taxon>
        <taxon>Tracheophyta</taxon>
        <taxon>Spermatophyta</taxon>
        <taxon>Magnoliopsida</taxon>
        <taxon>Liliopsida</taxon>
        <taxon>Zingiberales</taxon>
        <taxon>Musaceae</taxon>
        <taxon>Ensete</taxon>
    </lineage>
</organism>
<dbReference type="Proteomes" id="UP000287651">
    <property type="component" value="Unassembled WGS sequence"/>
</dbReference>
<evidence type="ECO:0000313" key="2">
    <source>
        <dbReference type="EMBL" id="RRT33996.1"/>
    </source>
</evidence>
<protein>
    <submittedName>
        <fullName evidence="2">Uncharacterized protein</fullName>
    </submittedName>
</protein>
<sequence>MPSSSTGDGITAAGGGPHAHVSGAHSSRRFLGGSTSRPLRTNTDEDKQLEFWRLESKPLMFYDKDGYDAKRIDVGFRSTAMPLMFYDKDRFGCFGRKEGRVRKESIHEQWSLGVLR</sequence>
<proteinExistence type="predicted"/>
<evidence type="ECO:0000256" key="1">
    <source>
        <dbReference type="SAM" id="MobiDB-lite"/>
    </source>
</evidence>
<feature type="region of interest" description="Disordered" evidence="1">
    <location>
        <begin position="1"/>
        <end position="42"/>
    </location>
</feature>
<name>A0A426X3G0_ENSVE</name>
<dbReference type="AlphaFoldDB" id="A0A426X3G0"/>